<keyword evidence="7" id="KW-0282">Flagellum</keyword>
<dbReference type="EMBL" id="JBHRVA010000002">
    <property type="protein sequence ID" value="MFC3301613.1"/>
    <property type="molecule type" value="Genomic_DNA"/>
</dbReference>
<dbReference type="Pfam" id="PF00460">
    <property type="entry name" value="Flg_bb_rod"/>
    <property type="match status" value="1"/>
</dbReference>
<sequence length="436" mass="45473">MTISSSLNASVMGLSVNATKLATISDNVANSGTIGYKRATADFLSMVIADNPSAFTAGGVRVETTRLASEQGALFSTGRSTDIALAGPGFLPVTQELNINDQPGERPLLLTATGSFRADESGYLITPGGTALLGWPVQADGTIGNVSRRSSADLEPVNINLSSLAAEPTTNVSIGVNLPADDTAAGTTPQPYVLPIEAFDNLGRIQTIDATFTPVVPAAGFSNQWTMDLTDQSQTPPVSLGSLTITFNDTNPNGGTIASVTGGGGASYDPLTGDISVSWLSAGNPLTINIGKPGEAGGLSQFSSTFRPVNVVRNGAPAGDFSRVEVDEQGRMEAVYDTGFRRFIYQIPVVDVPNADGLRPEDNQNFAISQESGDFFLFDAGDSSVGAMVGYALAESTTDLGTELTELIKTQRAYASNANVIRAVDEVLQETTNILR</sequence>
<reference evidence="8" key="1">
    <citation type="journal article" date="2019" name="Int. J. Syst. Evol. Microbiol.">
        <title>The Global Catalogue of Microorganisms (GCM) 10K type strain sequencing project: providing services to taxonomists for standard genome sequencing and annotation.</title>
        <authorList>
            <consortium name="The Broad Institute Genomics Platform"/>
            <consortium name="The Broad Institute Genome Sequencing Center for Infectious Disease"/>
            <person name="Wu L."/>
            <person name="Ma J."/>
        </authorList>
    </citation>
    <scope>NUCLEOTIDE SEQUENCE [LARGE SCALE GENOMIC DNA]</scope>
    <source>
        <strain evidence="8">KCTC 22245</strain>
    </source>
</reference>
<dbReference type="PANTHER" id="PTHR30435:SF19">
    <property type="entry name" value="FLAGELLAR BASAL-BODY ROD PROTEIN FLGG"/>
    <property type="match status" value="1"/>
</dbReference>
<comment type="caution">
    <text evidence="7">The sequence shown here is derived from an EMBL/GenBank/DDBJ whole genome shotgun (WGS) entry which is preliminary data.</text>
</comment>
<evidence type="ECO:0000259" key="6">
    <source>
        <dbReference type="Pfam" id="PF06429"/>
    </source>
</evidence>
<comment type="subcellular location">
    <subcellularLocation>
        <location evidence="1 4">Bacterial flagellum basal body</location>
    </subcellularLocation>
</comment>
<dbReference type="Proteomes" id="UP001595607">
    <property type="component" value="Unassembled WGS sequence"/>
</dbReference>
<keyword evidence="7" id="KW-0966">Cell projection</keyword>
<dbReference type="PANTHER" id="PTHR30435">
    <property type="entry name" value="FLAGELLAR PROTEIN"/>
    <property type="match status" value="1"/>
</dbReference>
<accession>A0ABV7M969</accession>
<keyword evidence="7" id="KW-0969">Cilium</keyword>
<evidence type="ECO:0000313" key="7">
    <source>
        <dbReference type="EMBL" id="MFC3301613.1"/>
    </source>
</evidence>
<gene>
    <name evidence="7" type="ORF">ACFONP_02555</name>
</gene>
<dbReference type="NCBIfam" id="TIGR03506">
    <property type="entry name" value="FlgEFG_subfam"/>
    <property type="match status" value="1"/>
</dbReference>
<evidence type="ECO:0000256" key="4">
    <source>
        <dbReference type="RuleBase" id="RU362116"/>
    </source>
</evidence>
<proteinExistence type="inferred from homology"/>
<dbReference type="InterPro" id="IPR001444">
    <property type="entry name" value="Flag_bb_rod_N"/>
</dbReference>
<protein>
    <submittedName>
        <fullName evidence="7">Flagellar hook protein FlgE</fullName>
    </submittedName>
</protein>
<dbReference type="InterPro" id="IPR037058">
    <property type="entry name" value="Falgellar_hook_FlgE_sf"/>
</dbReference>
<evidence type="ECO:0000259" key="5">
    <source>
        <dbReference type="Pfam" id="PF00460"/>
    </source>
</evidence>
<evidence type="ECO:0000256" key="3">
    <source>
        <dbReference type="ARBA" id="ARBA00023143"/>
    </source>
</evidence>
<dbReference type="InterPro" id="IPR010930">
    <property type="entry name" value="Flg_bb/hook_C_dom"/>
</dbReference>
<evidence type="ECO:0000313" key="8">
    <source>
        <dbReference type="Proteomes" id="UP001595607"/>
    </source>
</evidence>
<dbReference type="RefSeq" id="WP_189572930.1">
    <property type="nucleotide sequence ID" value="NZ_BMXU01000001.1"/>
</dbReference>
<comment type="similarity">
    <text evidence="2 4">Belongs to the flagella basal body rod proteins family.</text>
</comment>
<feature type="domain" description="Flagellar basal-body/hook protein C-terminal" evidence="6">
    <location>
        <begin position="392"/>
        <end position="434"/>
    </location>
</feature>
<dbReference type="SUPFAM" id="SSF117143">
    <property type="entry name" value="Flagellar hook protein flgE"/>
    <property type="match status" value="1"/>
</dbReference>
<keyword evidence="3 4" id="KW-0975">Bacterial flagellum</keyword>
<organism evidence="7 8">
    <name type="scientific">Parvularcula lutaonensis</name>
    <dbReference type="NCBI Taxonomy" id="491923"/>
    <lineage>
        <taxon>Bacteria</taxon>
        <taxon>Pseudomonadati</taxon>
        <taxon>Pseudomonadota</taxon>
        <taxon>Alphaproteobacteria</taxon>
        <taxon>Parvularculales</taxon>
        <taxon>Parvularculaceae</taxon>
        <taxon>Parvularcula</taxon>
    </lineage>
</organism>
<evidence type="ECO:0000256" key="1">
    <source>
        <dbReference type="ARBA" id="ARBA00004117"/>
    </source>
</evidence>
<dbReference type="Pfam" id="PF06429">
    <property type="entry name" value="Flg_bbr_C"/>
    <property type="match status" value="1"/>
</dbReference>
<feature type="domain" description="Flagellar basal body rod protein N-terminal" evidence="5">
    <location>
        <begin position="7"/>
        <end position="37"/>
    </location>
</feature>
<dbReference type="InterPro" id="IPR037925">
    <property type="entry name" value="FlgE/F/G-like"/>
</dbReference>
<dbReference type="Gene3D" id="2.60.98.20">
    <property type="entry name" value="Flagellar hook protein FlgE"/>
    <property type="match status" value="1"/>
</dbReference>
<keyword evidence="8" id="KW-1185">Reference proteome</keyword>
<name>A0ABV7M969_9PROT</name>
<dbReference type="InterPro" id="IPR020013">
    <property type="entry name" value="Flagellar_FlgE/F/G"/>
</dbReference>
<evidence type="ECO:0000256" key="2">
    <source>
        <dbReference type="ARBA" id="ARBA00009677"/>
    </source>
</evidence>